<dbReference type="Proteomes" id="UP000799778">
    <property type="component" value="Unassembled WGS sequence"/>
</dbReference>
<dbReference type="EMBL" id="ML978068">
    <property type="protein sequence ID" value="KAF2016955.1"/>
    <property type="molecule type" value="Genomic_DNA"/>
</dbReference>
<evidence type="ECO:0000313" key="2">
    <source>
        <dbReference type="Proteomes" id="UP000799778"/>
    </source>
</evidence>
<accession>A0A6A5XUB8</accession>
<reference evidence="1" key="1">
    <citation type="journal article" date="2020" name="Stud. Mycol.">
        <title>101 Dothideomycetes genomes: a test case for predicting lifestyles and emergence of pathogens.</title>
        <authorList>
            <person name="Haridas S."/>
            <person name="Albert R."/>
            <person name="Binder M."/>
            <person name="Bloem J."/>
            <person name="Labutti K."/>
            <person name="Salamov A."/>
            <person name="Andreopoulos B."/>
            <person name="Baker S."/>
            <person name="Barry K."/>
            <person name="Bills G."/>
            <person name="Bluhm B."/>
            <person name="Cannon C."/>
            <person name="Castanera R."/>
            <person name="Culley D."/>
            <person name="Daum C."/>
            <person name="Ezra D."/>
            <person name="Gonzalez J."/>
            <person name="Henrissat B."/>
            <person name="Kuo A."/>
            <person name="Liang C."/>
            <person name="Lipzen A."/>
            <person name="Lutzoni F."/>
            <person name="Magnuson J."/>
            <person name="Mondo S."/>
            <person name="Nolan M."/>
            <person name="Ohm R."/>
            <person name="Pangilinan J."/>
            <person name="Park H.-J."/>
            <person name="Ramirez L."/>
            <person name="Alfaro M."/>
            <person name="Sun H."/>
            <person name="Tritt A."/>
            <person name="Yoshinaga Y."/>
            <person name="Zwiers L.-H."/>
            <person name="Turgeon B."/>
            <person name="Goodwin S."/>
            <person name="Spatafora J."/>
            <person name="Crous P."/>
            <person name="Grigoriev I."/>
        </authorList>
    </citation>
    <scope>NUCLEOTIDE SEQUENCE</scope>
    <source>
        <strain evidence="1">CBS 175.79</strain>
    </source>
</reference>
<dbReference type="GeneID" id="54283190"/>
<proteinExistence type="predicted"/>
<gene>
    <name evidence="1" type="ORF">BU24DRAFT_407044</name>
</gene>
<organism evidence="1 2">
    <name type="scientific">Aaosphaeria arxii CBS 175.79</name>
    <dbReference type="NCBI Taxonomy" id="1450172"/>
    <lineage>
        <taxon>Eukaryota</taxon>
        <taxon>Fungi</taxon>
        <taxon>Dikarya</taxon>
        <taxon>Ascomycota</taxon>
        <taxon>Pezizomycotina</taxon>
        <taxon>Dothideomycetes</taxon>
        <taxon>Pleosporomycetidae</taxon>
        <taxon>Pleosporales</taxon>
        <taxon>Pleosporales incertae sedis</taxon>
        <taxon>Aaosphaeria</taxon>
    </lineage>
</organism>
<keyword evidence="2" id="KW-1185">Reference proteome</keyword>
<name>A0A6A5XUB8_9PLEO</name>
<dbReference type="RefSeq" id="XP_033385294.1">
    <property type="nucleotide sequence ID" value="XM_033525793.1"/>
</dbReference>
<evidence type="ECO:0000313" key="1">
    <source>
        <dbReference type="EMBL" id="KAF2016955.1"/>
    </source>
</evidence>
<dbReference type="AlphaFoldDB" id="A0A6A5XUB8"/>
<dbReference type="OrthoDB" id="3437405at2759"/>
<protein>
    <submittedName>
        <fullName evidence="1">Uncharacterized protein</fullName>
    </submittedName>
</protein>
<sequence>MATDDLFGLLAGMEAIMNLNRAQGFTKESVNALMVGENLIPSSTVYLFFDFAFEGNLPNGDRTKLPLLLEDEVPLSGNPYASWAPAPYNQTSSCSQERILAAYRDPNRNFVASIERRISNMRARLWEGQIPMTGKRWKEKRLDEFENWQPAFEFLFEIIHTFMWLGDPVTQRGIKENFNFIAQELEILQAALNMRRAQKGFGLTINLTGLWLEWIHAVFETMSTRTHSWMAARVEEIVAKGKARYDAAVARDGAENSRDAAKKLLEAWSDLSRLVQKADFMVMMPMDDFIGFTPSRFPSKVAGTMFPMPFRDDECKEMSANMSWPVSERLLDNLDAVYTNKEDIEALMVESKEQHQIIRTQLRGEPRTLGPEHWITIIKSRTEWSLSHGGPRDQTWGYVAYNLTHRSKEEWAAFLTKLHADFREAGQWVEGFEDIRANMGLQWVDGQAKGFSKNSILAAKRHFAAFRNSPDCRRRAWKHDFLVVDDECFDSYMKPPVAFQETAPYGDYGGYVKLIDTSAYDPRLIAATAPGYPQQLRVLGTLIFDDVYPLMASLGHRPRDLWPSAVLHPNQVYVGHPVPVQQKSWEQMWKVREIGRDTFIRWQREQQTQTQRR</sequence>